<accession>A0A918ASW4</accession>
<feature type="transmembrane region" description="Helical" evidence="1">
    <location>
        <begin position="47"/>
        <end position="64"/>
    </location>
</feature>
<dbReference type="Proteomes" id="UP000639606">
    <property type="component" value="Unassembled WGS sequence"/>
</dbReference>
<reference evidence="2" key="2">
    <citation type="submission" date="2020-09" db="EMBL/GenBank/DDBJ databases">
        <authorList>
            <person name="Sun Q."/>
            <person name="Ohkuma M."/>
        </authorList>
    </citation>
    <scope>NUCLEOTIDE SEQUENCE</scope>
    <source>
        <strain evidence="2">JCM 3313</strain>
    </source>
</reference>
<keyword evidence="1" id="KW-1133">Transmembrane helix</keyword>
<proteinExistence type="predicted"/>
<name>A0A918ASW4_9PSEU</name>
<keyword evidence="3" id="KW-1185">Reference proteome</keyword>
<dbReference type="AlphaFoldDB" id="A0A918ASW4"/>
<feature type="transmembrane region" description="Helical" evidence="1">
    <location>
        <begin position="85"/>
        <end position="103"/>
    </location>
</feature>
<organism evidence="2 3">
    <name type="scientific">Saccharothrix coeruleofusca</name>
    <dbReference type="NCBI Taxonomy" id="33919"/>
    <lineage>
        <taxon>Bacteria</taxon>
        <taxon>Bacillati</taxon>
        <taxon>Actinomycetota</taxon>
        <taxon>Actinomycetes</taxon>
        <taxon>Pseudonocardiales</taxon>
        <taxon>Pseudonocardiaceae</taxon>
        <taxon>Saccharothrix</taxon>
    </lineage>
</organism>
<sequence>MTIARLWLRAHRWPTLAATSCLVAVAGLVLGGRHVPIPSLSGARGLSVPLSQLLPLLLACAVALRTRAPTTVFRVVPRSPVPQRAALLVTCLVTVAAACPLLPDGQTALRNLAGLTGMALVTATIAGATRGWTLPLLHLMCCLLFGAHPRHTPQGGIGARWWAFAIADADDRTAMAVALLLCAVGSLLFVLRGPRDETAPHD</sequence>
<dbReference type="EMBL" id="BMRG01000019">
    <property type="protein sequence ID" value="GGP79272.1"/>
    <property type="molecule type" value="Genomic_DNA"/>
</dbReference>
<gene>
    <name evidence="2" type="ORF">GCM10010185_61400</name>
</gene>
<evidence type="ECO:0000313" key="3">
    <source>
        <dbReference type="Proteomes" id="UP000639606"/>
    </source>
</evidence>
<feature type="transmembrane region" description="Helical" evidence="1">
    <location>
        <begin position="173"/>
        <end position="191"/>
    </location>
</feature>
<feature type="transmembrane region" description="Helical" evidence="1">
    <location>
        <begin position="109"/>
        <end position="129"/>
    </location>
</feature>
<keyword evidence="1" id="KW-0812">Transmembrane</keyword>
<comment type="caution">
    <text evidence="2">The sequence shown here is derived from an EMBL/GenBank/DDBJ whole genome shotgun (WGS) entry which is preliminary data.</text>
</comment>
<dbReference type="RefSeq" id="WP_189226823.1">
    <property type="nucleotide sequence ID" value="NZ_BMRG01000019.1"/>
</dbReference>
<evidence type="ECO:0000256" key="1">
    <source>
        <dbReference type="SAM" id="Phobius"/>
    </source>
</evidence>
<evidence type="ECO:0000313" key="2">
    <source>
        <dbReference type="EMBL" id="GGP79272.1"/>
    </source>
</evidence>
<keyword evidence="1" id="KW-0472">Membrane</keyword>
<reference evidence="2" key="1">
    <citation type="journal article" date="2014" name="Int. J. Syst. Evol. Microbiol.">
        <title>Complete genome sequence of Corynebacterium casei LMG S-19264T (=DSM 44701T), isolated from a smear-ripened cheese.</title>
        <authorList>
            <consortium name="US DOE Joint Genome Institute (JGI-PGF)"/>
            <person name="Walter F."/>
            <person name="Albersmeier A."/>
            <person name="Kalinowski J."/>
            <person name="Ruckert C."/>
        </authorList>
    </citation>
    <scope>NUCLEOTIDE SEQUENCE</scope>
    <source>
        <strain evidence="2">JCM 3313</strain>
    </source>
</reference>
<protein>
    <submittedName>
        <fullName evidence="2">Uncharacterized protein</fullName>
    </submittedName>
</protein>